<dbReference type="AlphaFoldDB" id="A0A8S1T2R1"/>
<dbReference type="OrthoDB" id="302887at2759"/>
<dbReference type="OMA" id="HIFHFEP"/>
<protein>
    <submittedName>
        <fullName evidence="1">Uncharacterized protein</fullName>
    </submittedName>
</protein>
<accession>A0A8S1T2R1</accession>
<dbReference type="EMBL" id="CAJJDP010000018">
    <property type="protein sequence ID" value="CAD8145849.1"/>
    <property type="molecule type" value="Genomic_DNA"/>
</dbReference>
<proteinExistence type="predicted"/>
<name>A0A8S1T2R1_PAROT</name>
<organism evidence="1 2">
    <name type="scientific">Paramecium octaurelia</name>
    <dbReference type="NCBI Taxonomy" id="43137"/>
    <lineage>
        <taxon>Eukaryota</taxon>
        <taxon>Sar</taxon>
        <taxon>Alveolata</taxon>
        <taxon>Ciliophora</taxon>
        <taxon>Intramacronucleata</taxon>
        <taxon>Oligohymenophorea</taxon>
        <taxon>Peniculida</taxon>
        <taxon>Parameciidae</taxon>
        <taxon>Paramecium</taxon>
    </lineage>
</organism>
<dbReference type="Proteomes" id="UP000683925">
    <property type="component" value="Unassembled WGS sequence"/>
</dbReference>
<evidence type="ECO:0000313" key="2">
    <source>
        <dbReference type="Proteomes" id="UP000683925"/>
    </source>
</evidence>
<keyword evidence="2" id="KW-1185">Reference proteome</keyword>
<gene>
    <name evidence="1" type="ORF">POCTA_138.1.T0180002</name>
</gene>
<reference evidence="1" key="1">
    <citation type="submission" date="2021-01" db="EMBL/GenBank/DDBJ databases">
        <authorList>
            <consortium name="Genoscope - CEA"/>
            <person name="William W."/>
        </authorList>
    </citation>
    <scope>NUCLEOTIDE SEQUENCE</scope>
</reference>
<sequence>MSLILQNQKKKNEEKKELITKSIRKQKRKNQYTVEFPFGSKIDLSILKSISKISQILPPSIPSNIVFRLDSNIQMPQSFNQDHQLGCLSIDPHSFNYKVMRYDKCQNFHIFHFEPIERSYTPASVIKDLFDQQNTRLGQAFDNLHQTKLNTENFKVVSEQVIDEFEKNISSAYSLYISKYKNGTITTETRAINDQYLKMIGINETMIYDYITSTGCLPWPYQQTQDYQWDQNLLVLFSCNQKQIPIQGQAVNYNGNLFPVFLNQQNYYLYNEQDQSYTQFQYYIYEYNERWSNENQIRQNYLNYFNKRLDIMEKMDQNIIKRCKYKNV</sequence>
<comment type="caution">
    <text evidence="1">The sequence shown here is derived from an EMBL/GenBank/DDBJ whole genome shotgun (WGS) entry which is preliminary data.</text>
</comment>
<evidence type="ECO:0000313" key="1">
    <source>
        <dbReference type="EMBL" id="CAD8145849.1"/>
    </source>
</evidence>